<evidence type="ECO:0000313" key="2">
    <source>
        <dbReference type="Proteomes" id="UP000005220"/>
    </source>
</evidence>
<evidence type="ECO:0000313" key="1">
    <source>
        <dbReference type="EMBL" id="CCF56979.1"/>
    </source>
</evidence>
<dbReference type="PANTHER" id="PTHR28060">
    <property type="entry name" value="ATP SYNTHASE SUBUNIT J, MITOCHONDRIAL"/>
    <property type="match status" value="1"/>
</dbReference>
<organism evidence="1 2">
    <name type="scientific">Kazachstania africana (strain ATCC 22294 / BCRC 22015 / CBS 2517 / CECT 1963 / NBRC 1671 / NRRL Y-8276)</name>
    <name type="common">Yeast</name>
    <name type="synonym">Kluyveromyces africanus</name>
    <dbReference type="NCBI Taxonomy" id="1071382"/>
    <lineage>
        <taxon>Eukaryota</taxon>
        <taxon>Fungi</taxon>
        <taxon>Dikarya</taxon>
        <taxon>Ascomycota</taxon>
        <taxon>Saccharomycotina</taxon>
        <taxon>Saccharomycetes</taxon>
        <taxon>Saccharomycetales</taxon>
        <taxon>Saccharomycetaceae</taxon>
        <taxon>Kazachstania</taxon>
    </lineage>
</organism>
<dbReference type="InParanoid" id="H2ARH9"/>
<reference evidence="1 2" key="1">
    <citation type="journal article" date="2011" name="Proc. Natl. Acad. Sci. U.S.A.">
        <title>Evolutionary erosion of yeast sex chromosomes by mating-type switching accidents.</title>
        <authorList>
            <person name="Gordon J.L."/>
            <person name="Armisen D."/>
            <person name="Proux-Wera E."/>
            <person name="Oheigeartaigh S.S."/>
            <person name="Byrne K.P."/>
            <person name="Wolfe K.H."/>
        </authorList>
    </citation>
    <scope>NUCLEOTIDE SEQUENCE [LARGE SCALE GENOMIC DNA]</scope>
    <source>
        <strain evidence="2">ATCC 22294 / BCRC 22015 / CBS 2517 / CECT 1963 / NBRC 1671 / NRRL Y-8276</strain>
    </source>
</reference>
<sequence>MLRRYSTPILKPYWPFFLGGAIVYYGMSKFTTKVMDSDEYINDPRHPRFNKGGKLVDLNAKSNP</sequence>
<gene>
    <name evidence="1" type="primary">KAFR0B06820</name>
    <name evidence="1" type="ORF">KAFR_0B06820</name>
</gene>
<dbReference type="GO" id="GO:0033615">
    <property type="term" value="P:mitochondrial proton-transporting ATP synthase complex assembly"/>
    <property type="evidence" value="ECO:0007669"/>
    <property type="project" value="EnsemblFungi"/>
</dbReference>
<dbReference type="AlphaFoldDB" id="H2ARH9"/>
<proteinExistence type="predicted"/>
<dbReference type="FunCoup" id="H2ARH9">
    <property type="interactions" value="116"/>
</dbReference>
<accession>H2ARH9</accession>
<dbReference type="HOGENOM" id="CLU_174950_0_0_1"/>
<dbReference type="RefSeq" id="XP_003956114.1">
    <property type="nucleotide sequence ID" value="XM_003956065.1"/>
</dbReference>
<dbReference type="KEGG" id="kaf:KAFR_0B06820"/>
<keyword evidence="2" id="KW-1185">Reference proteome</keyword>
<dbReference type="EMBL" id="HE650822">
    <property type="protein sequence ID" value="CCF56979.1"/>
    <property type="molecule type" value="Genomic_DNA"/>
</dbReference>
<dbReference type="GeneID" id="13884860"/>
<dbReference type="STRING" id="1071382.H2ARH9"/>
<dbReference type="GO" id="GO:0045259">
    <property type="term" value="C:proton-transporting ATP synthase complex"/>
    <property type="evidence" value="ECO:0007669"/>
    <property type="project" value="EnsemblFungi"/>
</dbReference>
<dbReference type="GO" id="GO:0005743">
    <property type="term" value="C:mitochondrial inner membrane"/>
    <property type="evidence" value="ECO:0007669"/>
    <property type="project" value="EnsemblFungi"/>
</dbReference>
<dbReference type="OrthoDB" id="5520611at2759"/>
<dbReference type="Pfam" id="PF04911">
    <property type="entry name" value="ATP-synt_J"/>
    <property type="match status" value="1"/>
</dbReference>
<protein>
    <recommendedName>
        <fullName evidence="3">ATP synthase subunit J, mitochondrial</fullName>
    </recommendedName>
</protein>
<dbReference type="Proteomes" id="UP000005220">
    <property type="component" value="Chromosome 2"/>
</dbReference>
<dbReference type="GO" id="GO:0046933">
    <property type="term" value="F:proton-transporting ATP synthase activity, rotational mechanism"/>
    <property type="evidence" value="ECO:0007669"/>
    <property type="project" value="EnsemblFungi"/>
</dbReference>
<evidence type="ECO:0008006" key="3">
    <source>
        <dbReference type="Google" id="ProtNLM"/>
    </source>
</evidence>
<dbReference type="eggNOG" id="ENOG502SC94">
    <property type="taxonomic scope" value="Eukaryota"/>
</dbReference>
<dbReference type="InterPro" id="IPR006995">
    <property type="entry name" value="ATP_synth_F0_jsu"/>
</dbReference>
<dbReference type="PANTHER" id="PTHR28060:SF1">
    <property type="entry name" value="ATP SYNTHASE SUBUNIT J, MITOCHONDRIAL"/>
    <property type="match status" value="1"/>
</dbReference>
<name>H2ARH9_KAZAF</name>